<comment type="caution">
    <text evidence="1">The sequence shown here is derived from an EMBL/GenBank/DDBJ whole genome shotgun (WGS) entry which is preliminary data.</text>
</comment>
<dbReference type="AlphaFoldDB" id="A0A7J7LWF1"/>
<dbReference type="Proteomes" id="UP000541444">
    <property type="component" value="Unassembled WGS sequence"/>
</dbReference>
<dbReference type="EMBL" id="JACGCM010001950">
    <property type="protein sequence ID" value="KAF6146909.1"/>
    <property type="molecule type" value="Genomic_DNA"/>
</dbReference>
<name>A0A7J7LWF1_9MAGN</name>
<keyword evidence="2" id="KW-1185">Reference proteome</keyword>
<accession>A0A7J7LWF1</accession>
<organism evidence="1 2">
    <name type="scientific">Kingdonia uniflora</name>
    <dbReference type="NCBI Taxonomy" id="39325"/>
    <lineage>
        <taxon>Eukaryota</taxon>
        <taxon>Viridiplantae</taxon>
        <taxon>Streptophyta</taxon>
        <taxon>Embryophyta</taxon>
        <taxon>Tracheophyta</taxon>
        <taxon>Spermatophyta</taxon>
        <taxon>Magnoliopsida</taxon>
        <taxon>Ranunculales</taxon>
        <taxon>Circaeasteraceae</taxon>
        <taxon>Kingdonia</taxon>
    </lineage>
</organism>
<proteinExistence type="predicted"/>
<gene>
    <name evidence="1" type="ORF">GIB67_037475</name>
</gene>
<dbReference type="OrthoDB" id="7130006at2759"/>
<dbReference type="InterPro" id="IPR029058">
    <property type="entry name" value="AB_hydrolase_fold"/>
</dbReference>
<sequence>MDLVDPSTPLPYWFSEEDLTNYARLYEKSGFRTPLALLGGSDGLEELEVKVFVFVIIGEKDYSLKILEFAYSLNEMVRDYVPNMEITYLPDRGYYI</sequence>
<protein>
    <submittedName>
        <fullName evidence="1">Uncharacterized protein</fullName>
    </submittedName>
</protein>
<dbReference type="Gene3D" id="3.40.50.1820">
    <property type="entry name" value="alpha/beta hydrolase"/>
    <property type="match status" value="1"/>
</dbReference>
<reference evidence="1 2" key="1">
    <citation type="journal article" date="2020" name="IScience">
        <title>Genome Sequencing of the Endangered Kingdonia uniflora (Circaeasteraceae, Ranunculales) Reveals Potential Mechanisms of Evolutionary Specialization.</title>
        <authorList>
            <person name="Sun Y."/>
            <person name="Deng T."/>
            <person name="Zhang A."/>
            <person name="Moore M.J."/>
            <person name="Landis J.B."/>
            <person name="Lin N."/>
            <person name="Zhang H."/>
            <person name="Zhang X."/>
            <person name="Huang J."/>
            <person name="Zhang X."/>
            <person name="Sun H."/>
            <person name="Wang H."/>
        </authorList>
    </citation>
    <scope>NUCLEOTIDE SEQUENCE [LARGE SCALE GENOMIC DNA]</scope>
    <source>
        <strain evidence="1">TB1705</strain>
        <tissue evidence="1">Leaf</tissue>
    </source>
</reference>
<evidence type="ECO:0000313" key="2">
    <source>
        <dbReference type="Proteomes" id="UP000541444"/>
    </source>
</evidence>
<evidence type="ECO:0000313" key="1">
    <source>
        <dbReference type="EMBL" id="KAF6146909.1"/>
    </source>
</evidence>